<comment type="caution">
    <text evidence="1">The sequence shown here is derived from an EMBL/GenBank/DDBJ whole genome shotgun (WGS) entry which is preliminary data.</text>
</comment>
<gene>
    <name evidence="1" type="ORF">CLTEP_03810</name>
</gene>
<evidence type="ECO:0000313" key="2">
    <source>
        <dbReference type="Proteomes" id="UP000075531"/>
    </source>
</evidence>
<dbReference type="STRING" id="1121338.CLTEP_03810"/>
<reference evidence="1 2" key="1">
    <citation type="submission" date="2016-02" db="EMBL/GenBank/DDBJ databases">
        <title>Genome sequence of Clostridium tepidiprofundi DSM 19306.</title>
        <authorList>
            <person name="Poehlein A."/>
            <person name="Daniel R."/>
        </authorList>
    </citation>
    <scope>NUCLEOTIDE SEQUENCE [LARGE SCALE GENOMIC DNA]</scope>
    <source>
        <strain evidence="1 2">DSM 19306</strain>
    </source>
</reference>
<protein>
    <recommendedName>
        <fullName evidence="3">2-amino-4-ketopentanoate thiolase alpha subunit</fullName>
    </recommendedName>
</protein>
<accession>A0A151B8L9</accession>
<dbReference type="EMBL" id="LTBA01000001">
    <property type="protein sequence ID" value="KYH35987.1"/>
    <property type="molecule type" value="Genomic_DNA"/>
</dbReference>
<organism evidence="1 2">
    <name type="scientific">Clostridium tepidiprofundi DSM 19306</name>
    <dbReference type="NCBI Taxonomy" id="1121338"/>
    <lineage>
        <taxon>Bacteria</taxon>
        <taxon>Bacillati</taxon>
        <taxon>Bacillota</taxon>
        <taxon>Clostridia</taxon>
        <taxon>Eubacteriales</taxon>
        <taxon>Clostridiaceae</taxon>
        <taxon>Clostridium</taxon>
    </lineage>
</organism>
<dbReference type="NCBIfam" id="NF040739">
    <property type="entry name" value="ornith_OrtA"/>
    <property type="match status" value="1"/>
</dbReference>
<proteinExistence type="predicted"/>
<dbReference type="Proteomes" id="UP000075531">
    <property type="component" value="Unassembled WGS sequence"/>
</dbReference>
<dbReference type="RefSeq" id="WP_066821680.1">
    <property type="nucleotide sequence ID" value="NZ_LTBA01000001.1"/>
</dbReference>
<dbReference type="Pfam" id="PF22010">
    <property type="entry name" value="OrtA"/>
    <property type="match status" value="1"/>
</dbReference>
<dbReference type="PATRIC" id="fig|1121338.3.peg.385"/>
<sequence length="99" mass="11314">MIIKGTWVEIERIVLSPEERANNLPEDTKKTPLVMWVKGFCLDNCKIGEEVEVETITGRIEKGIVTRVEPNYTHSFGKYISEIAYIGLQAREILFGNDE</sequence>
<dbReference type="AlphaFoldDB" id="A0A151B8L9"/>
<dbReference type="OrthoDB" id="3712030at2"/>
<keyword evidence="2" id="KW-1185">Reference proteome</keyword>
<evidence type="ECO:0008006" key="3">
    <source>
        <dbReference type="Google" id="ProtNLM"/>
    </source>
</evidence>
<dbReference type="InterPro" id="IPR047755">
    <property type="entry name" value="OrtA"/>
</dbReference>
<name>A0A151B8L9_9CLOT</name>
<evidence type="ECO:0000313" key="1">
    <source>
        <dbReference type="EMBL" id="KYH35987.1"/>
    </source>
</evidence>